<sequence length="145" mass="16005">MDVIVTARRRTADGAWWYECEAIMPVRYVSEDGTTEQKAGPTPISVHADCITPIPGEDYRAVPTVGAEEGRQWVAVQTRGTRGRGLWWALHHRTCWSARGGWQARRITAAEARDLLAASGWVCDMCRPDALLDGQALSPEPGSQE</sequence>
<dbReference type="InterPro" id="IPR046200">
    <property type="entry name" value="DUF6233"/>
</dbReference>
<accession>A0A6G4X7L3</accession>
<gene>
    <name evidence="1" type="ORF">G5C65_31770</name>
</gene>
<proteinExistence type="predicted"/>
<name>A0A6G4X7L3_9ACTN</name>
<dbReference type="EMBL" id="JAAKZZ010000551">
    <property type="protein sequence ID" value="NGO72840.1"/>
    <property type="molecule type" value="Genomic_DNA"/>
</dbReference>
<comment type="caution">
    <text evidence="1">The sequence shown here is derived from an EMBL/GenBank/DDBJ whole genome shotgun (WGS) entry which is preliminary data.</text>
</comment>
<keyword evidence="2" id="KW-1185">Reference proteome</keyword>
<organism evidence="1 2">
    <name type="scientific">Streptomyces boncukensis</name>
    <dbReference type="NCBI Taxonomy" id="2711219"/>
    <lineage>
        <taxon>Bacteria</taxon>
        <taxon>Bacillati</taxon>
        <taxon>Actinomycetota</taxon>
        <taxon>Actinomycetes</taxon>
        <taxon>Kitasatosporales</taxon>
        <taxon>Streptomycetaceae</taxon>
        <taxon>Streptomyces</taxon>
    </lineage>
</organism>
<evidence type="ECO:0000313" key="1">
    <source>
        <dbReference type="EMBL" id="NGO72840.1"/>
    </source>
</evidence>
<reference evidence="1 2" key="1">
    <citation type="submission" date="2020-02" db="EMBL/GenBank/DDBJ databases">
        <title>Whole-genome analyses of novel actinobacteria.</title>
        <authorList>
            <person name="Sahin N."/>
            <person name="Tatar D."/>
        </authorList>
    </citation>
    <scope>NUCLEOTIDE SEQUENCE [LARGE SCALE GENOMIC DNA]</scope>
    <source>
        <strain evidence="1 2">SB3404</strain>
    </source>
</reference>
<dbReference type="Pfam" id="PF19746">
    <property type="entry name" value="DUF6233"/>
    <property type="match status" value="1"/>
</dbReference>
<dbReference type="AlphaFoldDB" id="A0A6G4X7L3"/>
<evidence type="ECO:0000313" key="2">
    <source>
        <dbReference type="Proteomes" id="UP000477722"/>
    </source>
</evidence>
<dbReference type="Proteomes" id="UP000477722">
    <property type="component" value="Unassembled WGS sequence"/>
</dbReference>
<protein>
    <submittedName>
        <fullName evidence="1">Uncharacterized protein</fullName>
    </submittedName>
</protein>